<dbReference type="PANTHER" id="PTHR10683">
    <property type="entry name" value="TRANSALDOLASE"/>
    <property type="match status" value="1"/>
</dbReference>
<name>A0A381SH06_9ZZZZ</name>
<sequence>MGGDTLKLFLDTANIQEIRDGARLGVISGVTTNPSLASAEGIGNTESYKTAVREISDIVEGPISVEVISLDAEGMIAEGRDIATWIPNPWVKIPSTVDGFEAISVLSKEGIQINQTLCFSVNQAILGAQAGSTAVSPFIGRLDDIGLQGIDLIKDIVSVYKEHNIETKVLAASIRHTLHCTLSAQAGAHIATVPYKILTQMVEHPLTTTGVARFKADWEKIDNV</sequence>
<keyword evidence="3" id="KW-0704">Schiff base</keyword>
<keyword evidence="2" id="KW-0963">Cytoplasm</keyword>
<proteinExistence type="predicted"/>
<reference evidence="4" key="1">
    <citation type="submission" date="2018-05" db="EMBL/GenBank/DDBJ databases">
        <authorList>
            <person name="Lanie J.A."/>
            <person name="Ng W.-L."/>
            <person name="Kazmierczak K.M."/>
            <person name="Andrzejewski T.M."/>
            <person name="Davidsen T.M."/>
            <person name="Wayne K.J."/>
            <person name="Tettelin H."/>
            <person name="Glass J.I."/>
            <person name="Rusch D."/>
            <person name="Podicherti R."/>
            <person name="Tsui H.-C.T."/>
            <person name="Winkler M.E."/>
        </authorList>
    </citation>
    <scope>NUCLEOTIDE SEQUENCE</scope>
</reference>
<evidence type="ECO:0000256" key="2">
    <source>
        <dbReference type="ARBA" id="ARBA00022490"/>
    </source>
</evidence>
<protein>
    <recommendedName>
        <fullName evidence="5">Transaldolase</fullName>
    </recommendedName>
</protein>
<dbReference type="FunFam" id="3.20.20.70:FF:000018">
    <property type="entry name" value="Probable transaldolase"/>
    <property type="match status" value="1"/>
</dbReference>
<dbReference type="EMBL" id="UINC01002920">
    <property type="protein sequence ID" value="SVA01607.1"/>
    <property type="molecule type" value="Genomic_DNA"/>
</dbReference>
<evidence type="ECO:0000313" key="4">
    <source>
        <dbReference type="EMBL" id="SVA01607.1"/>
    </source>
</evidence>
<evidence type="ECO:0008006" key="5">
    <source>
        <dbReference type="Google" id="ProtNLM"/>
    </source>
</evidence>
<dbReference type="GO" id="GO:0005975">
    <property type="term" value="P:carbohydrate metabolic process"/>
    <property type="evidence" value="ECO:0007669"/>
    <property type="project" value="InterPro"/>
</dbReference>
<dbReference type="GO" id="GO:0016832">
    <property type="term" value="F:aldehyde-lyase activity"/>
    <property type="evidence" value="ECO:0007669"/>
    <property type="project" value="InterPro"/>
</dbReference>
<dbReference type="Pfam" id="PF00923">
    <property type="entry name" value="TAL_FSA"/>
    <property type="match status" value="1"/>
</dbReference>
<dbReference type="InterPro" id="IPR013785">
    <property type="entry name" value="Aldolase_TIM"/>
</dbReference>
<dbReference type="NCBIfam" id="TIGR00875">
    <property type="entry name" value="fsa_talC_mipB"/>
    <property type="match status" value="1"/>
</dbReference>
<dbReference type="InterPro" id="IPR004731">
    <property type="entry name" value="Transaldolase_3B/F6P_aldolase"/>
</dbReference>
<comment type="subcellular location">
    <subcellularLocation>
        <location evidence="1">Cytoplasm</location>
    </subcellularLocation>
</comment>
<evidence type="ECO:0000256" key="1">
    <source>
        <dbReference type="ARBA" id="ARBA00004496"/>
    </source>
</evidence>
<accession>A0A381SH06</accession>
<dbReference type="InterPro" id="IPR001585">
    <property type="entry name" value="TAL/FSA"/>
</dbReference>
<dbReference type="InterPro" id="IPR033919">
    <property type="entry name" value="TSA/FSA_arc/bac"/>
</dbReference>
<gene>
    <name evidence="4" type="ORF">METZ01_LOCUS54461</name>
</gene>
<evidence type="ECO:0000256" key="3">
    <source>
        <dbReference type="ARBA" id="ARBA00023270"/>
    </source>
</evidence>
<dbReference type="Gene3D" id="3.20.20.70">
    <property type="entry name" value="Aldolase class I"/>
    <property type="match status" value="1"/>
</dbReference>
<dbReference type="CDD" id="cd00956">
    <property type="entry name" value="Transaldolase_FSA"/>
    <property type="match status" value="1"/>
</dbReference>
<dbReference type="PANTHER" id="PTHR10683:SF36">
    <property type="entry name" value="TRANSALDOLASE"/>
    <property type="match status" value="1"/>
</dbReference>
<dbReference type="AlphaFoldDB" id="A0A381SH06"/>
<organism evidence="4">
    <name type="scientific">marine metagenome</name>
    <dbReference type="NCBI Taxonomy" id="408172"/>
    <lineage>
        <taxon>unclassified sequences</taxon>
        <taxon>metagenomes</taxon>
        <taxon>ecological metagenomes</taxon>
    </lineage>
</organism>
<dbReference type="GO" id="GO:0005737">
    <property type="term" value="C:cytoplasm"/>
    <property type="evidence" value="ECO:0007669"/>
    <property type="project" value="UniProtKB-SubCell"/>
</dbReference>
<dbReference type="SUPFAM" id="SSF51569">
    <property type="entry name" value="Aldolase"/>
    <property type="match status" value="1"/>
</dbReference>